<evidence type="ECO:0000256" key="1">
    <source>
        <dbReference type="PROSITE-ProRule" id="PRU00076"/>
    </source>
</evidence>
<name>A0AAV7XHZ5_9NEOP</name>
<organism evidence="4 5">
    <name type="scientific">Megalurothrips usitatus</name>
    <name type="common">bean blossom thrips</name>
    <dbReference type="NCBI Taxonomy" id="439358"/>
    <lineage>
        <taxon>Eukaryota</taxon>
        <taxon>Metazoa</taxon>
        <taxon>Ecdysozoa</taxon>
        <taxon>Arthropoda</taxon>
        <taxon>Hexapoda</taxon>
        <taxon>Insecta</taxon>
        <taxon>Pterygota</taxon>
        <taxon>Neoptera</taxon>
        <taxon>Paraneoptera</taxon>
        <taxon>Thysanoptera</taxon>
        <taxon>Terebrantia</taxon>
        <taxon>Thripoidea</taxon>
        <taxon>Thripidae</taxon>
        <taxon>Megalurothrips</taxon>
    </lineage>
</organism>
<dbReference type="InterPro" id="IPR000742">
    <property type="entry name" value="EGF"/>
</dbReference>
<feature type="signal peptide" evidence="2">
    <location>
        <begin position="1"/>
        <end position="24"/>
    </location>
</feature>
<feature type="domain" description="EGF-like" evidence="3">
    <location>
        <begin position="71"/>
        <end position="110"/>
    </location>
</feature>
<dbReference type="SUPFAM" id="SSF57196">
    <property type="entry name" value="EGF/Laminin"/>
    <property type="match status" value="1"/>
</dbReference>
<dbReference type="Gene3D" id="2.10.25.10">
    <property type="entry name" value="Laminin"/>
    <property type="match status" value="1"/>
</dbReference>
<dbReference type="PROSITE" id="PS50026">
    <property type="entry name" value="EGF_3"/>
    <property type="match status" value="1"/>
</dbReference>
<comment type="caution">
    <text evidence="4">The sequence shown here is derived from an EMBL/GenBank/DDBJ whole genome shotgun (WGS) entry which is preliminary data.</text>
</comment>
<keyword evidence="5" id="KW-1185">Reference proteome</keyword>
<evidence type="ECO:0000259" key="3">
    <source>
        <dbReference type="PROSITE" id="PS50026"/>
    </source>
</evidence>
<evidence type="ECO:0000256" key="2">
    <source>
        <dbReference type="SAM" id="SignalP"/>
    </source>
</evidence>
<gene>
    <name evidence="4" type="ORF">ONE63_009912</name>
</gene>
<evidence type="ECO:0000313" key="5">
    <source>
        <dbReference type="Proteomes" id="UP001075354"/>
    </source>
</evidence>
<dbReference type="PROSITE" id="PS51257">
    <property type="entry name" value="PROKAR_LIPOPROTEIN"/>
    <property type="match status" value="1"/>
</dbReference>
<keyword evidence="2" id="KW-0732">Signal</keyword>
<comment type="caution">
    <text evidence="1">Lacks conserved residue(s) required for the propagation of feature annotation.</text>
</comment>
<protein>
    <recommendedName>
        <fullName evidence="3">EGF-like domain-containing protein</fullName>
    </recommendedName>
</protein>
<evidence type="ECO:0000313" key="4">
    <source>
        <dbReference type="EMBL" id="KAJ1525067.1"/>
    </source>
</evidence>
<accession>A0AAV7XHZ5</accession>
<feature type="disulfide bond" evidence="1">
    <location>
        <begin position="80"/>
        <end position="97"/>
    </location>
</feature>
<keyword evidence="1" id="KW-1015">Disulfide bond</keyword>
<keyword evidence="1" id="KW-0245">EGF-like domain</keyword>
<proteinExistence type="predicted"/>
<feature type="chain" id="PRO_5043698131" description="EGF-like domain-containing protein" evidence="2">
    <location>
        <begin position="25"/>
        <end position="132"/>
    </location>
</feature>
<dbReference type="AlphaFoldDB" id="A0AAV7XHZ5"/>
<sequence>MRRATGMALVVLVAAACWLHLTAGSRPTCEVGHQRSGCRIHAGLCVCGIGCRSEYQYHDKEECINAIKGQRRNQCGETPCQHGGACSQTTMEPGYKCRCEGTGFYGPRCQYECPSPGALAAGRAYPHECILI</sequence>
<dbReference type="Proteomes" id="UP001075354">
    <property type="component" value="Chromosome 8"/>
</dbReference>
<reference evidence="4" key="1">
    <citation type="submission" date="2022-12" db="EMBL/GenBank/DDBJ databases">
        <title>Chromosome-level genome assembly of the bean flower thrips Megalurothrips usitatus.</title>
        <authorList>
            <person name="Ma L."/>
            <person name="Liu Q."/>
            <person name="Li H."/>
            <person name="Cai W."/>
        </authorList>
    </citation>
    <scope>NUCLEOTIDE SEQUENCE</scope>
    <source>
        <strain evidence="4">Cailab_2022a</strain>
    </source>
</reference>
<dbReference type="EMBL" id="JAPTSV010000008">
    <property type="protein sequence ID" value="KAJ1525067.1"/>
    <property type="molecule type" value="Genomic_DNA"/>
</dbReference>